<keyword evidence="6" id="KW-0482">Metalloprotease</keyword>
<proteinExistence type="inferred from homology"/>
<feature type="binding site" evidence="8">
    <location>
        <position position="263"/>
    </location>
    <ligand>
        <name>Zn(2+)</name>
        <dbReference type="ChEBI" id="CHEBI:29105"/>
        <label>2</label>
        <note>catalytic</note>
    </ligand>
</feature>
<feature type="binding site" evidence="8">
    <location>
        <position position="240"/>
    </location>
    <ligand>
        <name>Ca(2+)</name>
        <dbReference type="ChEBI" id="CHEBI:29108"/>
        <label>1</label>
    </ligand>
</feature>
<dbReference type="InterPro" id="IPR021190">
    <property type="entry name" value="Pept_M10A"/>
</dbReference>
<dbReference type="AlphaFoldDB" id="A0AAV6Y2N4"/>
<keyword evidence="8" id="KW-0106">Calcium</keyword>
<feature type="binding site" evidence="8">
    <location>
        <position position="225"/>
    </location>
    <ligand>
        <name>Zn(2+)</name>
        <dbReference type="ChEBI" id="CHEBI:29105"/>
        <label>1</label>
    </ligand>
</feature>
<feature type="active site" evidence="7">
    <location>
        <position position="260"/>
    </location>
</feature>
<dbReference type="InterPro" id="IPR024079">
    <property type="entry name" value="MetalloPept_cat_dom_sf"/>
</dbReference>
<dbReference type="InterPro" id="IPR033739">
    <property type="entry name" value="M10A_MMP"/>
</dbReference>
<feature type="binding site" evidence="8">
    <location>
        <position position="212"/>
    </location>
    <ligand>
        <name>Zn(2+)</name>
        <dbReference type="ChEBI" id="CHEBI:29105"/>
        <label>1</label>
    </ligand>
</feature>
<sequence length="304" mass="34299">MVPKFFHLFSFIFLLFLLIPFLYFSHATPHQSAKQSSSALDFLKPLIGTRKGSKAIGLSQLKKYLSNLGYLSNDNSNNPSHDNDDLFDDNLELAIKKFQQFVKLTVNGFLDANTVAKLHQPRCGVPDFAHRNRTQFQYTGSKYNFFPGEPKWPPTKRNLTYSFPLGTRIDLNLAILSATRMWANVSPFKFTFIPDYDKADIKISLQRRDHGDGSPFDGSGGILAHAFAPTDGRLHYDQDEKWWYGVLPGAYDLETVGLHELGHILGLAHSNDGGSIMWPYIGNGFRKGIGQDDINGLKALYNYK</sequence>
<dbReference type="InterPro" id="IPR002477">
    <property type="entry name" value="Peptidoglycan-bd-like"/>
</dbReference>
<dbReference type="EMBL" id="WHWC01000002">
    <property type="protein sequence ID" value="KAG8388968.1"/>
    <property type="molecule type" value="Genomic_DNA"/>
</dbReference>
<dbReference type="GO" id="GO:0004222">
    <property type="term" value="F:metalloendopeptidase activity"/>
    <property type="evidence" value="ECO:0007669"/>
    <property type="project" value="InterPro"/>
</dbReference>
<name>A0AAV6Y2N4_9LAMI</name>
<protein>
    <recommendedName>
        <fullName evidence="10">Peptidase metallopeptidase domain-containing protein</fullName>
    </recommendedName>
</protein>
<feature type="signal peptide" evidence="9">
    <location>
        <begin position="1"/>
        <end position="27"/>
    </location>
</feature>
<feature type="binding site" description="in inhibited form" evidence="8">
    <location>
        <position position="123"/>
    </location>
    <ligand>
        <name>Zn(2+)</name>
        <dbReference type="ChEBI" id="CHEBI:29105"/>
        <label>2</label>
        <note>catalytic</note>
    </ligand>
</feature>
<comment type="cofactor">
    <cofactor evidence="8">
        <name>Zn(2+)</name>
        <dbReference type="ChEBI" id="CHEBI:29105"/>
    </cofactor>
    <text evidence="8">Binds 2 Zn(2+) ions per subunit.</text>
</comment>
<evidence type="ECO:0000256" key="8">
    <source>
        <dbReference type="PIRSR" id="PIRSR621190-2"/>
    </source>
</evidence>
<feature type="binding site" evidence="8">
    <location>
        <position position="210"/>
    </location>
    <ligand>
        <name>Zn(2+)</name>
        <dbReference type="ChEBI" id="CHEBI:29105"/>
        <label>1</label>
    </ligand>
</feature>
<dbReference type="Pfam" id="PF00413">
    <property type="entry name" value="Peptidase_M10"/>
    <property type="match status" value="1"/>
</dbReference>
<keyword evidence="5 8" id="KW-0862">Zinc</keyword>
<dbReference type="SUPFAM" id="SSF55486">
    <property type="entry name" value="Metalloproteases ('zincins'), catalytic domain"/>
    <property type="match status" value="1"/>
</dbReference>
<dbReference type="GO" id="GO:0006508">
    <property type="term" value="P:proteolysis"/>
    <property type="evidence" value="ECO:0007669"/>
    <property type="project" value="UniProtKB-KW"/>
</dbReference>
<evidence type="ECO:0000256" key="2">
    <source>
        <dbReference type="ARBA" id="ARBA00022670"/>
    </source>
</evidence>
<keyword evidence="3 8" id="KW-0479">Metal-binding</keyword>
<dbReference type="GO" id="GO:0031012">
    <property type="term" value="C:extracellular matrix"/>
    <property type="evidence" value="ECO:0007669"/>
    <property type="project" value="InterPro"/>
</dbReference>
<feature type="domain" description="Peptidase metallopeptidase" evidence="10">
    <location>
        <begin position="148"/>
        <end position="303"/>
    </location>
</feature>
<dbReference type="SMART" id="SM00235">
    <property type="entry name" value="ZnMc"/>
    <property type="match status" value="1"/>
</dbReference>
<feature type="binding site" evidence="8">
    <location>
        <position position="235"/>
    </location>
    <ligand>
        <name>Zn(2+)</name>
        <dbReference type="ChEBI" id="CHEBI:29105"/>
        <label>1</label>
    </ligand>
</feature>
<dbReference type="InterPro" id="IPR006026">
    <property type="entry name" value="Peptidase_Metallo"/>
</dbReference>
<dbReference type="Proteomes" id="UP000826271">
    <property type="component" value="Unassembled WGS sequence"/>
</dbReference>
<dbReference type="GO" id="GO:0030198">
    <property type="term" value="P:extracellular matrix organization"/>
    <property type="evidence" value="ECO:0007669"/>
    <property type="project" value="TreeGrafter"/>
</dbReference>
<evidence type="ECO:0000256" key="9">
    <source>
        <dbReference type="SAM" id="SignalP"/>
    </source>
</evidence>
<feature type="binding site" evidence="8">
    <location>
        <position position="218"/>
    </location>
    <ligand>
        <name>Ca(2+)</name>
        <dbReference type="ChEBI" id="CHEBI:29108"/>
        <label>3</label>
    </ligand>
</feature>
<dbReference type="GO" id="GO:0008270">
    <property type="term" value="F:zinc ion binding"/>
    <property type="evidence" value="ECO:0007669"/>
    <property type="project" value="InterPro"/>
</dbReference>
<dbReference type="GO" id="GO:0030574">
    <property type="term" value="P:collagen catabolic process"/>
    <property type="evidence" value="ECO:0007669"/>
    <property type="project" value="TreeGrafter"/>
</dbReference>
<accession>A0AAV6Y2N4</accession>
<dbReference type="CDD" id="cd04278">
    <property type="entry name" value="ZnMc_MMP"/>
    <property type="match status" value="1"/>
</dbReference>
<evidence type="ECO:0000256" key="4">
    <source>
        <dbReference type="ARBA" id="ARBA00022801"/>
    </source>
</evidence>
<dbReference type="PRINTS" id="PR00138">
    <property type="entry name" value="MATRIXIN"/>
</dbReference>
<evidence type="ECO:0000256" key="7">
    <source>
        <dbReference type="PIRSR" id="PIRSR621190-1"/>
    </source>
</evidence>
<comment type="similarity">
    <text evidence="1">Belongs to the peptidase M10A family. Matrix metalloproteinases (MMPs) subfamily.</text>
</comment>
<comment type="cofactor">
    <cofactor evidence="8">
        <name>Ca(2+)</name>
        <dbReference type="ChEBI" id="CHEBI:29108"/>
    </cofactor>
    <text evidence="8">Can bind about 5 Ca(2+) ions per subunit.</text>
</comment>
<keyword evidence="2" id="KW-0645">Protease</keyword>
<comment type="caution">
    <text evidence="11">The sequence shown here is derived from an EMBL/GenBank/DDBJ whole genome shotgun (WGS) entry which is preliminary data.</text>
</comment>
<feature type="binding site" evidence="8">
    <location>
        <position position="217"/>
    </location>
    <ligand>
        <name>Ca(2+)</name>
        <dbReference type="ChEBI" id="CHEBI:29108"/>
        <label>3</label>
    </ligand>
</feature>
<feature type="binding site" evidence="8">
    <location>
        <position position="259"/>
    </location>
    <ligand>
        <name>Zn(2+)</name>
        <dbReference type="ChEBI" id="CHEBI:29105"/>
        <label>2</label>
        <note>catalytic</note>
    </ligand>
</feature>
<gene>
    <name evidence="11" type="ORF">BUALT_Bualt02G0180400</name>
</gene>
<feature type="binding site" evidence="8">
    <location>
        <position position="277"/>
    </location>
    <ligand>
        <name>Zn(2+)</name>
        <dbReference type="ChEBI" id="CHEBI:29105"/>
        <label>2</label>
        <note>catalytic</note>
    </ligand>
</feature>
<evidence type="ECO:0000256" key="6">
    <source>
        <dbReference type="ARBA" id="ARBA00023049"/>
    </source>
</evidence>
<dbReference type="SUPFAM" id="SSF47090">
    <property type="entry name" value="PGBD-like"/>
    <property type="match status" value="1"/>
</dbReference>
<keyword evidence="12" id="KW-1185">Reference proteome</keyword>
<keyword evidence="4" id="KW-0378">Hydrolase</keyword>
<feature type="binding site" evidence="8">
    <location>
        <position position="237"/>
    </location>
    <ligand>
        <name>Ca(2+)</name>
        <dbReference type="ChEBI" id="CHEBI:29108"/>
        <label>3</label>
    </ligand>
</feature>
<dbReference type="Pfam" id="PF01471">
    <property type="entry name" value="PG_binding_1"/>
    <property type="match status" value="1"/>
</dbReference>
<evidence type="ECO:0000259" key="10">
    <source>
        <dbReference type="SMART" id="SM00235"/>
    </source>
</evidence>
<feature type="binding site" evidence="8">
    <location>
        <position position="240"/>
    </location>
    <ligand>
        <name>Ca(2+)</name>
        <dbReference type="ChEBI" id="CHEBI:29108"/>
        <label>3</label>
    </ligand>
</feature>
<dbReference type="Gene3D" id="3.40.390.10">
    <property type="entry name" value="Collagenase (Catalytic Domain)"/>
    <property type="match status" value="1"/>
</dbReference>
<dbReference type="PANTHER" id="PTHR10201">
    <property type="entry name" value="MATRIX METALLOPROTEINASE"/>
    <property type="match status" value="1"/>
</dbReference>
<dbReference type="PANTHER" id="PTHR10201:SF213">
    <property type="entry name" value="METALLOENDOPROTEINASE 2-MMP-LIKE"/>
    <property type="match status" value="1"/>
</dbReference>
<keyword evidence="9" id="KW-0732">Signal</keyword>
<evidence type="ECO:0000256" key="5">
    <source>
        <dbReference type="ARBA" id="ARBA00022833"/>
    </source>
</evidence>
<evidence type="ECO:0000256" key="3">
    <source>
        <dbReference type="ARBA" id="ARBA00022723"/>
    </source>
</evidence>
<feature type="binding site" evidence="8">
    <location>
        <position position="200"/>
    </location>
    <ligand>
        <name>Ca(2+)</name>
        <dbReference type="ChEBI" id="CHEBI:29108"/>
        <label>2</label>
    </ligand>
</feature>
<evidence type="ECO:0000313" key="12">
    <source>
        <dbReference type="Proteomes" id="UP000826271"/>
    </source>
</evidence>
<evidence type="ECO:0000256" key="1">
    <source>
        <dbReference type="ARBA" id="ARBA00009614"/>
    </source>
</evidence>
<reference evidence="11" key="1">
    <citation type="submission" date="2019-10" db="EMBL/GenBank/DDBJ databases">
        <authorList>
            <person name="Zhang R."/>
            <person name="Pan Y."/>
            <person name="Wang J."/>
            <person name="Ma R."/>
            <person name="Yu S."/>
        </authorList>
    </citation>
    <scope>NUCLEOTIDE SEQUENCE</scope>
    <source>
        <strain evidence="11">LA-IB0</strain>
        <tissue evidence="11">Leaf</tissue>
    </source>
</reference>
<feature type="binding site" evidence="8">
    <location>
        <position position="269"/>
    </location>
    <ligand>
        <name>Zn(2+)</name>
        <dbReference type="ChEBI" id="CHEBI:29105"/>
        <label>2</label>
        <note>catalytic</note>
    </ligand>
</feature>
<organism evidence="11 12">
    <name type="scientific">Buddleja alternifolia</name>
    <dbReference type="NCBI Taxonomy" id="168488"/>
    <lineage>
        <taxon>Eukaryota</taxon>
        <taxon>Viridiplantae</taxon>
        <taxon>Streptophyta</taxon>
        <taxon>Embryophyta</taxon>
        <taxon>Tracheophyta</taxon>
        <taxon>Spermatophyta</taxon>
        <taxon>Magnoliopsida</taxon>
        <taxon>eudicotyledons</taxon>
        <taxon>Gunneridae</taxon>
        <taxon>Pentapetalae</taxon>
        <taxon>asterids</taxon>
        <taxon>lamiids</taxon>
        <taxon>Lamiales</taxon>
        <taxon>Scrophulariaceae</taxon>
        <taxon>Buddlejeae</taxon>
        <taxon>Buddleja</taxon>
    </lineage>
</organism>
<dbReference type="InterPro" id="IPR001818">
    <property type="entry name" value="Pept_M10_metallopeptidase"/>
</dbReference>
<dbReference type="InterPro" id="IPR036365">
    <property type="entry name" value="PGBD-like_sf"/>
</dbReference>
<evidence type="ECO:0000313" key="11">
    <source>
        <dbReference type="EMBL" id="KAG8388968.1"/>
    </source>
</evidence>
<feature type="chain" id="PRO_5043955798" description="Peptidase metallopeptidase domain-containing protein" evidence="9">
    <location>
        <begin position="28"/>
        <end position="304"/>
    </location>
</feature>